<sequence length="139" mass="15759">MPQIESDWICLPAGLPARRYAACRPSPHPTVPAACYYACARHHHFRSIVCSCSRVNVLRSVWFAGSVTLLRLRYTVCRCCRGVRCTGIRCCCCTGLADNNPLTFAAFWYHCRFLRLCPACADQRLCRAGVALRAERTWR</sequence>
<dbReference type="Proteomes" id="UP000887013">
    <property type="component" value="Unassembled WGS sequence"/>
</dbReference>
<protein>
    <submittedName>
        <fullName evidence="1">Uncharacterized protein</fullName>
    </submittedName>
</protein>
<name>A0A8X6QUA9_NEPPI</name>
<proteinExistence type="predicted"/>
<keyword evidence="2" id="KW-1185">Reference proteome</keyword>
<evidence type="ECO:0000313" key="2">
    <source>
        <dbReference type="Proteomes" id="UP000887013"/>
    </source>
</evidence>
<dbReference type="AlphaFoldDB" id="A0A8X6QUA9"/>
<comment type="caution">
    <text evidence="1">The sequence shown here is derived from an EMBL/GenBank/DDBJ whole genome shotgun (WGS) entry which is preliminary data.</text>
</comment>
<dbReference type="EMBL" id="BMAW01131495">
    <property type="protein sequence ID" value="GFU39643.1"/>
    <property type="molecule type" value="Genomic_DNA"/>
</dbReference>
<reference evidence="1" key="1">
    <citation type="submission" date="2020-08" db="EMBL/GenBank/DDBJ databases">
        <title>Multicomponent nature underlies the extraordinary mechanical properties of spider dragline silk.</title>
        <authorList>
            <person name="Kono N."/>
            <person name="Nakamura H."/>
            <person name="Mori M."/>
            <person name="Yoshida Y."/>
            <person name="Ohtoshi R."/>
            <person name="Malay A.D."/>
            <person name="Moran D.A.P."/>
            <person name="Tomita M."/>
            <person name="Numata K."/>
            <person name="Arakawa K."/>
        </authorList>
    </citation>
    <scope>NUCLEOTIDE SEQUENCE</scope>
</reference>
<gene>
    <name evidence="1" type="ORF">NPIL_579401</name>
</gene>
<evidence type="ECO:0000313" key="1">
    <source>
        <dbReference type="EMBL" id="GFU39643.1"/>
    </source>
</evidence>
<accession>A0A8X6QUA9</accession>
<organism evidence="1 2">
    <name type="scientific">Nephila pilipes</name>
    <name type="common">Giant wood spider</name>
    <name type="synonym">Nephila maculata</name>
    <dbReference type="NCBI Taxonomy" id="299642"/>
    <lineage>
        <taxon>Eukaryota</taxon>
        <taxon>Metazoa</taxon>
        <taxon>Ecdysozoa</taxon>
        <taxon>Arthropoda</taxon>
        <taxon>Chelicerata</taxon>
        <taxon>Arachnida</taxon>
        <taxon>Araneae</taxon>
        <taxon>Araneomorphae</taxon>
        <taxon>Entelegynae</taxon>
        <taxon>Araneoidea</taxon>
        <taxon>Nephilidae</taxon>
        <taxon>Nephila</taxon>
    </lineage>
</organism>